<reference evidence="2 3" key="1">
    <citation type="submission" date="2018-05" db="EMBL/GenBank/DDBJ databases">
        <title>A metagenomic window into the 2 km-deep terrestrial subsurface aquifer revealed taxonomically and functionally diverse microbial community comprising novel uncultured bacterial lineages.</title>
        <authorList>
            <person name="Kadnikov V.V."/>
            <person name="Mardanov A.V."/>
            <person name="Beletsky A.V."/>
            <person name="Banks D."/>
            <person name="Pimenov N.V."/>
            <person name="Frank Y.A."/>
            <person name="Karnachuk O.V."/>
            <person name="Ravin N.V."/>
        </authorList>
    </citation>
    <scope>NUCLEOTIDE SEQUENCE [LARGE SCALE GENOMIC DNA]</scope>
    <source>
        <strain evidence="2">BY</strain>
    </source>
</reference>
<dbReference type="KEGG" id="schv:BRCON_1089"/>
<name>A0A2Z4Y4H2_SUMC1</name>
<sequence>MKKLVLTIIGSFVVTVAFAGGELPRGAAAPEPVRVFKPRDEQKRLGPPAGDQTVCREAPLPAPYRPIGWGKKLHEKYGPTYYYPSERAYEGLNPTYYPFFHPRLWPNYKAPAQYPRNHFCGSSRSGWYWDEYDDWVRGGRYEERQ</sequence>
<evidence type="ECO:0000313" key="2">
    <source>
        <dbReference type="EMBL" id="AXA35866.1"/>
    </source>
</evidence>
<feature type="signal peptide" evidence="1">
    <location>
        <begin position="1"/>
        <end position="19"/>
    </location>
</feature>
<accession>A0A2Z4Y4H2</accession>
<protein>
    <submittedName>
        <fullName evidence="2">Uncharacterized protein</fullName>
    </submittedName>
</protein>
<dbReference type="EMBL" id="CP030759">
    <property type="protein sequence ID" value="AXA35866.1"/>
    <property type="molecule type" value="Genomic_DNA"/>
</dbReference>
<keyword evidence="1" id="KW-0732">Signal</keyword>
<proteinExistence type="predicted"/>
<feature type="chain" id="PRO_5016376672" evidence="1">
    <location>
        <begin position="20"/>
        <end position="145"/>
    </location>
</feature>
<dbReference type="Proteomes" id="UP000262583">
    <property type="component" value="Chromosome"/>
</dbReference>
<evidence type="ECO:0000313" key="3">
    <source>
        <dbReference type="Proteomes" id="UP000262583"/>
    </source>
</evidence>
<gene>
    <name evidence="2" type="ORF">BRCON_1089</name>
</gene>
<organism evidence="2 3">
    <name type="scientific">Sumerlaea chitinivorans</name>
    <dbReference type="NCBI Taxonomy" id="2250252"/>
    <lineage>
        <taxon>Bacteria</taxon>
        <taxon>Candidatus Sumerlaeota</taxon>
        <taxon>Candidatus Sumerlaeia</taxon>
        <taxon>Candidatus Sumerlaeales</taxon>
        <taxon>Candidatus Sumerlaeaceae</taxon>
        <taxon>Candidatus Sumerlaea</taxon>
    </lineage>
</organism>
<evidence type="ECO:0000256" key="1">
    <source>
        <dbReference type="SAM" id="SignalP"/>
    </source>
</evidence>
<dbReference type="AlphaFoldDB" id="A0A2Z4Y4H2"/>